<protein>
    <submittedName>
        <fullName evidence="2">Uncharacterized protein</fullName>
    </submittedName>
</protein>
<proteinExistence type="predicted"/>
<gene>
    <name evidence="2" type="ORF">Tci_064524</name>
</gene>
<sequence>MESSKTELEKGKLEDAVSYTATRIQIKRDTEADPHSANSQVSMRRQTRELIQVGGLTNDEVKSHLRVQQSVIINFTFTHCKKMA</sequence>
<name>A0A6L2P2M3_TANCI</name>
<dbReference type="AlphaFoldDB" id="A0A6L2P2M3"/>
<dbReference type="EMBL" id="BKCJ010010652">
    <property type="protein sequence ID" value="GEU92546.1"/>
    <property type="molecule type" value="Genomic_DNA"/>
</dbReference>
<accession>A0A6L2P2M3</accession>
<organism evidence="2">
    <name type="scientific">Tanacetum cinerariifolium</name>
    <name type="common">Dalmatian daisy</name>
    <name type="synonym">Chrysanthemum cinerariifolium</name>
    <dbReference type="NCBI Taxonomy" id="118510"/>
    <lineage>
        <taxon>Eukaryota</taxon>
        <taxon>Viridiplantae</taxon>
        <taxon>Streptophyta</taxon>
        <taxon>Embryophyta</taxon>
        <taxon>Tracheophyta</taxon>
        <taxon>Spermatophyta</taxon>
        <taxon>Magnoliopsida</taxon>
        <taxon>eudicotyledons</taxon>
        <taxon>Gunneridae</taxon>
        <taxon>Pentapetalae</taxon>
        <taxon>asterids</taxon>
        <taxon>campanulids</taxon>
        <taxon>Asterales</taxon>
        <taxon>Asteraceae</taxon>
        <taxon>Asteroideae</taxon>
        <taxon>Anthemideae</taxon>
        <taxon>Anthemidinae</taxon>
        <taxon>Tanacetum</taxon>
    </lineage>
</organism>
<evidence type="ECO:0000313" key="2">
    <source>
        <dbReference type="EMBL" id="GEU92546.1"/>
    </source>
</evidence>
<feature type="region of interest" description="Disordered" evidence="1">
    <location>
        <begin position="25"/>
        <end position="46"/>
    </location>
</feature>
<comment type="caution">
    <text evidence="2">The sequence shown here is derived from an EMBL/GenBank/DDBJ whole genome shotgun (WGS) entry which is preliminary data.</text>
</comment>
<evidence type="ECO:0000256" key="1">
    <source>
        <dbReference type="SAM" id="MobiDB-lite"/>
    </source>
</evidence>
<reference evidence="2" key="1">
    <citation type="journal article" date="2019" name="Sci. Rep.">
        <title>Draft genome of Tanacetum cinerariifolium, the natural source of mosquito coil.</title>
        <authorList>
            <person name="Yamashiro T."/>
            <person name="Shiraishi A."/>
            <person name="Satake H."/>
            <person name="Nakayama K."/>
        </authorList>
    </citation>
    <scope>NUCLEOTIDE SEQUENCE</scope>
</reference>